<gene>
    <name evidence="2" type="ORF">F5544_35845</name>
</gene>
<evidence type="ECO:0000313" key="3">
    <source>
        <dbReference type="Proteomes" id="UP000503540"/>
    </source>
</evidence>
<dbReference type="EMBL" id="CP046172">
    <property type="protein sequence ID" value="QIS14999.1"/>
    <property type="molecule type" value="Genomic_DNA"/>
</dbReference>
<feature type="compositionally biased region" description="Low complexity" evidence="1">
    <location>
        <begin position="21"/>
        <end position="42"/>
    </location>
</feature>
<evidence type="ECO:0000256" key="1">
    <source>
        <dbReference type="SAM" id="MobiDB-lite"/>
    </source>
</evidence>
<dbReference type="AlphaFoldDB" id="A0A6G9YNX6"/>
<organism evidence="2 3">
    <name type="scientific">Nocardia arthritidis</name>
    <dbReference type="NCBI Taxonomy" id="228602"/>
    <lineage>
        <taxon>Bacteria</taxon>
        <taxon>Bacillati</taxon>
        <taxon>Actinomycetota</taxon>
        <taxon>Actinomycetes</taxon>
        <taxon>Mycobacteriales</taxon>
        <taxon>Nocardiaceae</taxon>
        <taxon>Nocardia</taxon>
    </lineage>
</organism>
<accession>A0A6G9YNX6</accession>
<name>A0A6G9YNX6_9NOCA</name>
<dbReference type="Proteomes" id="UP000503540">
    <property type="component" value="Chromosome"/>
</dbReference>
<dbReference type="RefSeq" id="WP_167477323.1">
    <property type="nucleotide sequence ID" value="NZ_CP046172.1"/>
</dbReference>
<keyword evidence="3" id="KW-1185">Reference proteome</keyword>
<evidence type="ECO:0000313" key="2">
    <source>
        <dbReference type="EMBL" id="QIS14999.1"/>
    </source>
</evidence>
<reference evidence="2 3" key="1">
    <citation type="journal article" date="2019" name="ACS Chem. Biol.">
        <title>Identification and Mobilization of a Cryptic Antibiotic Biosynthesis Gene Locus from a Human-Pathogenic Nocardia Isolate.</title>
        <authorList>
            <person name="Herisse M."/>
            <person name="Ishida K."/>
            <person name="Porter J.L."/>
            <person name="Howden B."/>
            <person name="Hertweck C."/>
            <person name="Stinear T.P."/>
            <person name="Pidot S.J."/>
        </authorList>
    </citation>
    <scope>NUCLEOTIDE SEQUENCE [LARGE SCALE GENOMIC DNA]</scope>
    <source>
        <strain evidence="2 3">AUSMDU00012717</strain>
    </source>
</reference>
<protein>
    <submittedName>
        <fullName evidence="2">Uncharacterized protein</fullName>
    </submittedName>
</protein>
<sequence length="158" mass="16402">MTVVALISLAVTGCADDKSSNAESSSPAAASSNSESSAAPTSETDDPSGGVRIPIGETKTVVVPADAVLDIKVPAAWGAAASGLRCSVLDGAGRNEDLRSSDVKKTQQIYGHDWMTLWTFSAPPNTELTVGCKDPNSKIPADNQNPYIRVIPRGLLPH</sequence>
<dbReference type="KEGG" id="nah:F5544_35845"/>
<proteinExistence type="predicted"/>
<feature type="region of interest" description="Disordered" evidence="1">
    <location>
        <begin position="15"/>
        <end position="54"/>
    </location>
</feature>